<dbReference type="GeneID" id="8860017"/>
<proteinExistence type="predicted"/>
<protein>
    <submittedName>
        <fullName evidence="1">Predicted protein</fullName>
    </submittedName>
</protein>
<evidence type="ECO:0000313" key="2">
    <source>
        <dbReference type="Proteomes" id="UP000006671"/>
    </source>
</evidence>
<sequence length="481" mass="55375">MKSAVKPSSSSKHLYYFPLSTIIVDGSTRSLSSMLSEKATTTEEEVIRKSIMSRSKSVSSASGSFGSTQLTVGPLYTNDSSSGCSSSPSQLTIDSNATFTEFHDGRSFTVPCIVELRDRFQQYLKSTSGNSGDFLLKLHKLMFLDEFYDPTRNRRKRIENCETLFRMCDQYLTLIHIQSKNSLSFSLLDTFPYLYNFEEMQKIQPDNSILKNHEYLVKWFRKQSENLKKYLSEKASQEIEVSSSPEDNTGMFLSPSVSSTTLSFVNSPTLSFPGSDVGQPLEKTNPSSQLLLEYLDENELKMLIYMLSSELEDYFSLFQKANPKFVKKWLEKNVKSLPNYIIDTISKKRKKYLHYHENYKLTEEDLNMKTILDSDFEFIQYLAEHTEDWKILMDSNPIIAGFKSKENYCKFTDMKMQKFVTTVNYSLENVLKTMFANIEELGGSDNMIESSEYHHYTEIDPSISKTCIGKCHVMQGNILWR</sequence>
<dbReference type="KEGG" id="ngr:NAEGRDRAFT_65170"/>
<reference evidence="1 2" key="1">
    <citation type="journal article" date="2010" name="Cell">
        <title>The genome of Naegleria gruberi illuminates early eukaryotic versatility.</title>
        <authorList>
            <person name="Fritz-Laylin L.K."/>
            <person name="Prochnik S.E."/>
            <person name="Ginger M.L."/>
            <person name="Dacks J.B."/>
            <person name="Carpenter M.L."/>
            <person name="Field M.C."/>
            <person name="Kuo A."/>
            <person name="Paredez A."/>
            <person name="Chapman J."/>
            <person name="Pham J."/>
            <person name="Shu S."/>
            <person name="Neupane R."/>
            <person name="Cipriano M."/>
            <person name="Mancuso J."/>
            <person name="Tu H."/>
            <person name="Salamov A."/>
            <person name="Lindquist E."/>
            <person name="Shapiro H."/>
            <person name="Lucas S."/>
            <person name="Grigoriev I.V."/>
            <person name="Cande W.Z."/>
            <person name="Fulton C."/>
            <person name="Rokhsar D.S."/>
            <person name="Dawson S.C."/>
        </authorList>
    </citation>
    <scope>NUCLEOTIDE SEQUENCE [LARGE SCALE GENOMIC DNA]</scope>
    <source>
        <strain evidence="1 2">NEG-M</strain>
    </source>
</reference>
<dbReference type="AlphaFoldDB" id="D2V8I7"/>
<dbReference type="EMBL" id="GG738857">
    <property type="protein sequence ID" value="EFC46692.1"/>
    <property type="molecule type" value="Genomic_DNA"/>
</dbReference>
<accession>D2V8I7</accession>
<dbReference type="VEuPathDB" id="AmoebaDB:NAEGRDRAFT_65170"/>
<dbReference type="Proteomes" id="UP000006671">
    <property type="component" value="Unassembled WGS sequence"/>
</dbReference>
<dbReference type="InParanoid" id="D2V8I7"/>
<evidence type="ECO:0000313" key="1">
    <source>
        <dbReference type="EMBL" id="EFC46692.1"/>
    </source>
</evidence>
<keyword evidence="2" id="KW-1185">Reference proteome</keyword>
<dbReference type="RefSeq" id="XP_002679436.1">
    <property type="nucleotide sequence ID" value="XM_002679390.1"/>
</dbReference>
<gene>
    <name evidence="1" type="ORF">NAEGRDRAFT_65170</name>
</gene>
<organism evidence="2">
    <name type="scientific">Naegleria gruberi</name>
    <name type="common">Amoeba</name>
    <dbReference type="NCBI Taxonomy" id="5762"/>
    <lineage>
        <taxon>Eukaryota</taxon>
        <taxon>Discoba</taxon>
        <taxon>Heterolobosea</taxon>
        <taxon>Tetramitia</taxon>
        <taxon>Eutetramitia</taxon>
        <taxon>Vahlkampfiidae</taxon>
        <taxon>Naegleria</taxon>
    </lineage>
</organism>
<name>D2V8I7_NAEGR</name>